<keyword evidence="9" id="KW-1185">Reference proteome</keyword>
<proteinExistence type="predicted"/>
<reference evidence="8" key="1">
    <citation type="journal article" date="2023" name="Science">
        <title>Elucidation of the pathway for biosynthesis of saponin adjuvants from the soapbark tree.</title>
        <authorList>
            <person name="Reed J."/>
            <person name="Orme A."/>
            <person name="El-Demerdash A."/>
            <person name="Owen C."/>
            <person name="Martin L.B.B."/>
            <person name="Misra R.C."/>
            <person name="Kikuchi S."/>
            <person name="Rejzek M."/>
            <person name="Martin A.C."/>
            <person name="Harkess A."/>
            <person name="Leebens-Mack J."/>
            <person name="Louveau T."/>
            <person name="Stephenson M.J."/>
            <person name="Osbourn A."/>
        </authorList>
    </citation>
    <scope>NUCLEOTIDE SEQUENCE</scope>
    <source>
        <strain evidence="8">S10</strain>
    </source>
</reference>
<dbReference type="GO" id="GO:0006355">
    <property type="term" value="P:regulation of DNA-templated transcription"/>
    <property type="evidence" value="ECO:0007669"/>
    <property type="project" value="InterPro"/>
</dbReference>
<feature type="domain" description="NAC" evidence="7">
    <location>
        <begin position="9"/>
        <end position="159"/>
    </location>
</feature>
<dbReference type="PANTHER" id="PTHR31744:SF210">
    <property type="entry name" value="NAC DOMAIN-CONTAINING PROTEIN 86-LIKE"/>
    <property type="match status" value="1"/>
</dbReference>
<gene>
    <name evidence="8" type="ORF">O6P43_008640</name>
</gene>
<keyword evidence="6" id="KW-0472">Membrane</keyword>
<evidence type="ECO:0000313" key="8">
    <source>
        <dbReference type="EMBL" id="KAJ7970454.1"/>
    </source>
</evidence>
<keyword evidence="6" id="KW-1133">Transmembrane helix</keyword>
<evidence type="ECO:0000256" key="6">
    <source>
        <dbReference type="SAM" id="Phobius"/>
    </source>
</evidence>
<dbReference type="SUPFAM" id="SSF101941">
    <property type="entry name" value="NAC domain"/>
    <property type="match status" value="1"/>
</dbReference>
<feature type="transmembrane region" description="Helical" evidence="6">
    <location>
        <begin position="521"/>
        <end position="541"/>
    </location>
</feature>
<dbReference type="GO" id="GO:0005634">
    <property type="term" value="C:nucleus"/>
    <property type="evidence" value="ECO:0007669"/>
    <property type="project" value="UniProtKB-SubCell"/>
</dbReference>
<keyword evidence="6" id="KW-0812">Transmembrane</keyword>
<dbReference type="InterPro" id="IPR003441">
    <property type="entry name" value="NAC-dom"/>
</dbReference>
<dbReference type="Gene3D" id="2.170.150.80">
    <property type="entry name" value="NAC domain"/>
    <property type="match status" value="1"/>
</dbReference>
<evidence type="ECO:0000313" key="9">
    <source>
        <dbReference type="Proteomes" id="UP001163823"/>
    </source>
</evidence>
<dbReference type="PANTHER" id="PTHR31744">
    <property type="entry name" value="PROTEIN CUP-SHAPED COTYLEDON 2-RELATED"/>
    <property type="match status" value="1"/>
</dbReference>
<dbReference type="EMBL" id="JARAOO010000004">
    <property type="protein sequence ID" value="KAJ7970454.1"/>
    <property type="molecule type" value="Genomic_DNA"/>
</dbReference>
<protein>
    <submittedName>
        <fullName evidence="8">NAC domain containing protein</fullName>
    </submittedName>
</protein>
<evidence type="ECO:0000259" key="7">
    <source>
        <dbReference type="PROSITE" id="PS51005"/>
    </source>
</evidence>
<dbReference type="InterPro" id="IPR036093">
    <property type="entry name" value="NAC_dom_sf"/>
</dbReference>
<evidence type="ECO:0000256" key="2">
    <source>
        <dbReference type="ARBA" id="ARBA00023015"/>
    </source>
</evidence>
<dbReference type="PROSITE" id="PS51005">
    <property type="entry name" value="NAC"/>
    <property type="match status" value="1"/>
</dbReference>
<comment type="subcellular location">
    <subcellularLocation>
        <location evidence="1">Nucleus</location>
    </subcellularLocation>
</comment>
<evidence type="ECO:0000256" key="1">
    <source>
        <dbReference type="ARBA" id="ARBA00004123"/>
    </source>
</evidence>
<sequence length="584" mass="65743">MGGNSANSLAPGFRFHPTDEELVRYYLKRKVSGKSFRFDPISIVDVYKSEPWDLPCKSKLKSRDLEWYFFSILDKKYVNGSKTNRATERGYWKTTGKDRPVHHNSRIVGMKKTLVYHSGRAPRGIRTNWVMHEYKLTDEELEKAGIAQNAFVLCRIFQKSGTGPKNGEQYGAPFVEEEWEDDEVILLPGEEAVTNEVVLDDGAYFEANDLEQSTEVGITLESDHIHLNFFHGETSNCAGHSQVYTEEEQKPMIGTDETSELHNDNLVVPEQYVMEAKLEKHEYVAEPNYNRFPVDSNYYLDELHKDAIDNPQAGDGSFLETNDLMNPIEADSSGFDMLEEYLTFFDAEDDISQYLNFDSYPNTDNENFVSDQATPFAQKPLDEQIECNSMESKHDVGAHVNNDASSSKKNLEVSKVEPDIKYPFLKHASHILGSIPAPPAFASEFPPKDTALRLRSAGQSSNSVHITAGMVKIRDVTFDGMDWAFGKTGDDSFILASGLSEAGANSSGLVPLSGLLPGKTAFMVSHGLVFLMFFWVVILSVSLKIGSFMYTEVNSCLPSITFLQEALYHQVDHKQRHPDKKKLH</sequence>
<keyword evidence="3" id="KW-0238">DNA-binding</keyword>
<keyword evidence="4" id="KW-0804">Transcription</keyword>
<dbReference type="FunFam" id="2.170.150.80:FF:000002">
    <property type="entry name" value="Nac domain-containing protein 86"/>
    <property type="match status" value="1"/>
</dbReference>
<name>A0AAD7PWW2_QUISA</name>
<dbReference type="AlphaFoldDB" id="A0AAD7PWW2"/>
<dbReference type="Pfam" id="PF02365">
    <property type="entry name" value="NAM"/>
    <property type="match status" value="1"/>
</dbReference>
<accession>A0AAD7PWW2</accession>
<organism evidence="8 9">
    <name type="scientific">Quillaja saponaria</name>
    <name type="common">Soap bark tree</name>
    <dbReference type="NCBI Taxonomy" id="32244"/>
    <lineage>
        <taxon>Eukaryota</taxon>
        <taxon>Viridiplantae</taxon>
        <taxon>Streptophyta</taxon>
        <taxon>Embryophyta</taxon>
        <taxon>Tracheophyta</taxon>
        <taxon>Spermatophyta</taxon>
        <taxon>Magnoliopsida</taxon>
        <taxon>eudicotyledons</taxon>
        <taxon>Gunneridae</taxon>
        <taxon>Pentapetalae</taxon>
        <taxon>rosids</taxon>
        <taxon>fabids</taxon>
        <taxon>Fabales</taxon>
        <taxon>Quillajaceae</taxon>
        <taxon>Quillaja</taxon>
    </lineage>
</organism>
<keyword evidence="5" id="KW-0539">Nucleus</keyword>
<evidence type="ECO:0000256" key="5">
    <source>
        <dbReference type="ARBA" id="ARBA00023242"/>
    </source>
</evidence>
<evidence type="ECO:0000256" key="3">
    <source>
        <dbReference type="ARBA" id="ARBA00023125"/>
    </source>
</evidence>
<dbReference type="GO" id="GO:0003677">
    <property type="term" value="F:DNA binding"/>
    <property type="evidence" value="ECO:0007669"/>
    <property type="project" value="UniProtKB-KW"/>
</dbReference>
<keyword evidence="2" id="KW-0805">Transcription regulation</keyword>
<dbReference type="Proteomes" id="UP001163823">
    <property type="component" value="Chromosome 4"/>
</dbReference>
<evidence type="ECO:0000256" key="4">
    <source>
        <dbReference type="ARBA" id="ARBA00023163"/>
    </source>
</evidence>
<comment type="caution">
    <text evidence="8">The sequence shown here is derived from an EMBL/GenBank/DDBJ whole genome shotgun (WGS) entry which is preliminary data.</text>
</comment>
<dbReference type="KEGG" id="qsa:O6P43_008640"/>